<evidence type="ECO:0000256" key="5">
    <source>
        <dbReference type="ARBA" id="ARBA00023070"/>
    </source>
</evidence>
<dbReference type="SUPFAM" id="SSF51905">
    <property type="entry name" value="FAD/NAD(P)-binding domain"/>
    <property type="match status" value="1"/>
</dbReference>
<evidence type="ECO:0000256" key="6">
    <source>
        <dbReference type="ARBA" id="ARBA00047321"/>
    </source>
</evidence>
<dbReference type="GO" id="GO:0050361">
    <property type="term" value="F:tryptophan 2-monooxygenase activity"/>
    <property type="evidence" value="ECO:0007669"/>
    <property type="project" value="UniProtKB-EC"/>
</dbReference>
<keyword evidence="5" id="KW-0073">Auxin biosynthesis</keyword>
<evidence type="ECO:0000256" key="4">
    <source>
        <dbReference type="ARBA" id="ARBA00017871"/>
    </source>
</evidence>
<dbReference type="SUPFAM" id="SSF54373">
    <property type="entry name" value="FAD-linked reductases, C-terminal domain"/>
    <property type="match status" value="1"/>
</dbReference>
<dbReference type="AlphaFoldDB" id="A0A5N7MJI8"/>
<evidence type="ECO:0000256" key="2">
    <source>
        <dbReference type="ARBA" id="ARBA00005833"/>
    </source>
</evidence>
<comment type="similarity">
    <text evidence="2">Belongs to the tryptophan 2-monooxygenase family.</text>
</comment>
<dbReference type="PANTHER" id="PTHR10742:SF410">
    <property type="entry name" value="LYSINE-SPECIFIC HISTONE DEMETHYLASE 2"/>
    <property type="match status" value="1"/>
</dbReference>
<dbReference type="EMBL" id="VOSK01000078">
    <property type="protein sequence ID" value="MPR27221.1"/>
    <property type="molecule type" value="Genomic_DNA"/>
</dbReference>
<name>A0A5N7MJI8_9HYPH</name>
<protein>
    <recommendedName>
        <fullName evidence="4">Tryptophan 2-monooxygenase</fullName>
        <ecNumber evidence="3">1.13.12.3</ecNumber>
    </recommendedName>
</protein>
<dbReference type="InterPro" id="IPR050281">
    <property type="entry name" value="Flavin_monoamine_oxidase"/>
</dbReference>
<evidence type="ECO:0000256" key="1">
    <source>
        <dbReference type="ARBA" id="ARBA00004814"/>
    </source>
</evidence>
<dbReference type="PANTHER" id="PTHR10742">
    <property type="entry name" value="FLAVIN MONOAMINE OXIDASE"/>
    <property type="match status" value="1"/>
</dbReference>
<dbReference type="Proteomes" id="UP000403266">
    <property type="component" value="Unassembled WGS sequence"/>
</dbReference>
<dbReference type="GO" id="GO:0009851">
    <property type="term" value="P:auxin biosynthetic process"/>
    <property type="evidence" value="ECO:0007669"/>
    <property type="project" value="UniProtKB-KW"/>
</dbReference>
<comment type="caution">
    <text evidence="8">The sequence shown here is derived from an EMBL/GenBank/DDBJ whole genome shotgun (WGS) entry which is preliminary data.</text>
</comment>
<proteinExistence type="inferred from homology"/>
<feature type="domain" description="Amine oxidase" evidence="7">
    <location>
        <begin position="165"/>
        <end position="411"/>
    </location>
</feature>
<dbReference type="EC" id="1.13.12.3" evidence="3"/>
<feature type="domain" description="Amine oxidase" evidence="7">
    <location>
        <begin position="18"/>
        <end position="86"/>
    </location>
</feature>
<comment type="catalytic activity">
    <reaction evidence="6">
        <text>L-tryptophan + O2 = indole-3-acetamide + CO2 + H2O</text>
        <dbReference type="Rhea" id="RHEA:16165"/>
        <dbReference type="ChEBI" id="CHEBI:15377"/>
        <dbReference type="ChEBI" id="CHEBI:15379"/>
        <dbReference type="ChEBI" id="CHEBI:16031"/>
        <dbReference type="ChEBI" id="CHEBI:16526"/>
        <dbReference type="ChEBI" id="CHEBI:57912"/>
        <dbReference type="EC" id="1.13.12.3"/>
    </reaction>
</comment>
<gene>
    <name evidence="8" type="ORF">FS320_18915</name>
</gene>
<dbReference type="Pfam" id="PF01593">
    <property type="entry name" value="Amino_oxidase"/>
    <property type="match status" value="2"/>
</dbReference>
<evidence type="ECO:0000313" key="9">
    <source>
        <dbReference type="Proteomes" id="UP000403266"/>
    </source>
</evidence>
<dbReference type="InterPro" id="IPR002937">
    <property type="entry name" value="Amino_oxidase"/>
</dbReference>
<dbReference type="OrthoDB" id="337830at2"/>
<comment type="pathway">
    <text evidence="1">Plant hormone metabolism; auxin biosynthesis.</text>
</comment>
<evidence type="ECO:0000256" key="3">
    <source>
        <dbReference type="ARBA" id="ARBA00012535"/>
    </source>
</evidence>
<keyword evidence="9" id="KW-1185">Reference proteome</keyword>
<dbReference type="Gene3D" id="3.50.50.60">
    <property type="entry name" value="FAD/NAD(P)-binding domain"/>
    <property type="match status" value="1"/>
</dbReference>
<reference evidence="8 9" key="1">
    <citation type="journal article" date="2019" name="Syst. Appl. Microbiol.">
        <title>Microvirga tunisiensis sp. nov., a root nodule symbiotic bacterium isolated from Lupinus micranthus and L. luteus grown in Northern Tunisia.</title>
        <authorList>
            <person name="Msaddak A."/>
            <person name="Rejili M."/>
            <person name="Duran D."/>
            <person name="Mars M."/>
            <person name="Palacios J.M."/>
            <person name="Ruiz-Argueso T."/>
            <person name="Rey L."/>
            <person name="Imperial J."/>
        </authorList>
    </citation>
    <scope>NUCLEOTIDE SEQUENCE [LARGE SCALE GENOMIC DNA]</scope>
    <source>
        <strain evidence="8 9">Lmie10</strain>
    </source>
</reference>
<evidence type="ECO:0000313" key="8">
    <source>
        <dbReference type="EMBL" id="MPR27221.1"/>
    </source>
</evidence>
<evidence type="ECO:0000259" key="7">
    <source>
        <dbReference type="Pfam" id="PF01593"/>
    </source>
</evidence>
<dbReference type="InterPro" id="IPR036188">
    <property type="entry name" value="FAD/NAD-bd_sf"/>
</dbReference>
<accession>A0A5N7MJI8</accession>
<sequence length="421" mass="44572">MDMAESDIDMAIVGAGAAGIAAARRVVAAGKSCILLEARKRAGGRAWTVHAPDGSVIDLGAAWMHSAEQNPMVPLARSVGSPISTRNQDDWPKRLRLSGLSPSEIADFSQAQDAYLARVDAAAQLSEDRPIAACLDTGSRWNPLLSAMTTWNTGSSPDKVSTTARRYRSYTGTNWRPEHGYGHLLEQLAGGLPIAFGAPVTMIDWSGQSVRVTAGDMTLRASCVILTVPPSVLAAEAVTFFPKLPAAKVTAIEELPLGVNNKIYFHLPETIDGLPDDTHFVGSLTNSATGSYQIRPMGRPLLEMFLGDAIARTLESEGAAAMADFAGSEIRQVFGSGAVKPLAPVAASGWLNDPYSRGGYSYAMPGRAEQRDVLAAPVGERLFFAGEACSKNWHSTVHGAWTTGEKAAAAALAHLDEGSLR</sequence>
<organism evidence="8 9">
    <name type="scientific">Microvirga tunisiensis</name>
    <dbReference type="NCBI Taxonomy" id="2108360"/>
    <lineage>
        <taxon>Bacteria</taxon>
        <taxon>Pseudomonadati</taxon>
        <taxon>Pseudomonadota</taxon>
        <taxon>Alphaproteobacteria</taxon>
        <taxon>Hyphomicrobiales</taxon>
        <taxon>Methylobacteriaceae</taxon>
        <taxon>Microvirga</taxon>
    </lineage>
</organism>